<feature type="domain" description="Schlafen AlbA-2" evidence="2">
    <location>
        <begin position="15"/>
        <end position="131"/>
    </location>
</feature>
<name>A0ABV9KZK0_9BACT</name>
<dbReference type="SUPFAM" id="SSF46785">
    <property type="entry name" value="Winged helix' DNA-binding domain"/>
    <property type="match status" value="1"/>
</dbReference>
<keyword evidence="5" id="KW-1185">Reference proteome</keyword>
<dbReference type="Gene3D" id="1.10.10.10">
    <property type="entry name" value="Winged helix-like DNA-binding domain superfamily/Winged helix DNA-binding domain"/>
    <property type="match status" value="1"/>
</dbReference>
<feature type="compositionally biased region" description="Basic and acidic residues" evidence="1">
    <location>
        <begin position="398"/>
        <end position="408"/>
    </location>
</feature>
<evidence type="ECO:0000313" key="5">
    <source>
        <dbReference type="Proteomes" id="UP001596023"/>
    </source>
</evidence>
<dbReference type="Pfam" id="PF08279">
    <property type="entry name" value="HTH_11"/>
    <property type="match status" value="1"/>
</dbReference>
<dbReference type="InterPro" id="IPR007421">
    <property type="entry name" value="Schlafen_AlbA_2_dom"/>
</dbReference>
<dbReference type="EMBL" id="JBHSGN010000103">
    <property type="protein sequence ID" value="MFC4675455.1"/>
    <property type="molecule type" value="Genomic_DNA"/>
</dbReference>
<evidence type="ECO:0000259" key="3">
    <source>
        <dbReference type="Pfam" id="PF08279"/>
    </source>
</evidence>
<feature type="domain" description="Helix-turn-helix type 11" evidence="3">
    <location>
        <begin position="433"/>
        <end position="484"/>
    </location>
</feature>
<dbReference type="Pfam" id="PF04326">
    <property type="entry name" value="SLFN_AlbA_2"/>
    <property type="match status" value="1"/>
</dbReference>
<sequence>MISKDEIKELLEDIENERVERTISTKDTDKFAKAICAYANDLPNKKLPGYLMVGAHDNGTLCGLKVTDELLRSLAGLRSDGNIQPKPALMVEKVSFPEGDLAVVEVLPSKITPVKYKGTTYVRIGARKSEANEEEDRILREKSEVKSPTYDTTPCLHSTIDDLDLDLFRTEYLPKMVNTDTLKADKRDIKQQLASLTLFDIASDCPTVAGILLIGKDPKRILFGSYIQYVEFAGKKITSKVINERQFSGNLITMLREIDYFIKYTIQKQRPVFVTVLREEMKINYPYEAIRELAMNLIMHRNYQTNAPAKFYEYSDRIELDNPGGLYGKVQPENFPNANDYRNPVIAEAMKTLGYVNRFNRGINMVQEILEENKNGQAIFDFKDIFTFKVTVMNADPKPEDGADDIKNGAENSADGAENGIDSGAENLTQKEADIVALIKEDNKISRKSIAEKLNIGTTTVYRYIDSLKAKGILERVGGDRGGYWKIN</sequence>
<dbReference type="InterPro" id="IPR013196">
    <property type="entry name" value="HTH_11"/>
</dbReference>
<protein>
    <submittedName>
        <fullName evidence="4">RNA-binding domain-containing protein</fullName>
    </submittedName>
</protein>
<comment type="caution">
    <text evidence="4">The sequence shown here is derived from an EMBL/GenBank/DDBJ whole genome shotgun (WGS) entry which is preliminary data.</text>
</comment>
<evidence type="ECO:0000256" key="1">
    <source>
        <dbReference type="SAM" id="MobiDB-lite"/>
    </source>
</evidence>
<dbReference type="InterPro" id="IPR036388">
    <property type="entry name" value="WH-like_DNA-bd_sf"/>
</dbReference>
<proteinExistence type="predicted"/>
<feature type="region of interest" description="Disordered" evidence="1">
    <location>
        <begin position="398"/>
        <end position="425"/>
    </location>
</feature>
<dbReference type="InterPro" id="IPR038475">
    <property type="entry name" value="RecG_C_sf"/>
</dbReference>
<dbReference type="PANTHER" id="PTHR30595:SF6">
    <property type="entry name" value="SCHLAFEN ALBA-2 DOMAIN-CONTAINING PROTEIN"/>
    <property type="match status" value="1"/>
</dbReference>
<dbReference type="Gene3D" id="3.30.950.30">
    <property type="entry name" value="Schlafen, AAA domain"/>
    <property type="match status" value="1"/>
</dbReference>
<dbReference type="PANTHER" id="PTHR30595">
    <property type="entry name" value="GLPR-RELATED TRANSCRIPTIONAL REPRESSOR"/>
    <property type="match status" value="1"/>
</dbReference>
<evidence type="ECO:0000259" key="2">
    <source>
        <dbReference type="Pfam" id="PF04326"/>
    </source>
</evidence>
<gene>
    <name evidence="4" type="ORF">ACFO6W_17315</name>
</gene>
<dbReference type="Pfam" id="PF13749">
    <property type="entry name" value="HATPase_c_4"/>
    <property type="match status" value="1"/>
</dbReference>
<dbReference type="RefSeq" id="WP_379998707.1">
    <property type="nucleotide sequence ID" value="NZ_JBHSGN010000103.1"/>
</dbReference>
<evidence type="ECO:0000313" key="4">
    <source>
        <dbReference type="EMBL" id="MFC4675455.1"/>
    </source>
</evidence>
<reference evidence="5" key="1">
    <citation type="journal article" date="2019" name="Int. J. Syst. Evol. Microbiol.">
        <title>The Global Catalogue of Microorganisms (GCM) 10K type strain sequencing project: providing services to taxonomists for standard genome sequencing and annotation.</title>
        <authorList>
            <consortium name="The Broad Institute Genomics Platform"/>
            <consortium name="The Broad Institute Genome Sequencing Center for Infectious Disease"/>
            <person name="Wu L."/>
            <person name="Ma J."/>
        </authorList>
    </citation>
    <scope>NUCLEOTIDE SEQUENCE [LARGE SCALE GENOMIC DNA]</scope>
    <source>
        <strain evidence="5">CCUG 66188</strain>
    </source>
</reference>
<dbReference type="Gene3D" id="3.30.565.60">
    <property type="match status" value="1"/>
</dbReference>
<accession>A0ABV9KZK0</accession>
<dbReference type="InterPro" id="IPR036390">
    <property type="entry name" value="WH_DNA-bd_sf"/>
</dbReference>
<organism evidence="4 5">
    <name type="scientific">Dysgonomonas termitidis</name>
    <dbReference type="NCBI Taxonomy" id="1516126"/>
    <lineage>
        <taxon>Bacteria</taxon>
        <taxon>Pseudomonadati</taxon>
        <taxon>Bacteroidota</taxon>
        <taxon>Bacteroidia</taxon>
        <taxon>Bacteroidales</taxon>
        <taxon>Dysgonomonadaceae</taxon>
        <taxon>Dysgonomonas</taxon>
    </lineage>
</organism>
<dbReference type="Proteomes" id="UP001596023">
    <property type="component" value="Unassembled WGS sequence"/>
</dbReference>
<dbReference type="InterPro" id="IPR038461">
    <property type="entry name" value="Schlafen_AlbA_2_dom_sf"/>
</dbReference>